<evidence type="ECO:0000313" key="3">
    <source>
        <dbReference type="Proteomes" id="UP000326757"/>
    </source>
</evidence>
<name>A0A5N6KL01_MONLA</name>
<keyword evidence="1" id="KW-0812">Transmembrane</keyword>
<dbReference type="EMBL" id="VIGI01000001">
    <property type="protein sequence ID" value="KAB8304476.1"/>
    <property type="molecule type" value="Genomic_DNA"/>
</dbReference>
<evidence type="ECO:0000256" key="1">
    <source>
        <dbReference type="SAM" id="Phobius"/>
    </source>
</evidence>
<gene>
    <name evidence="2" type="ORF">EYC80_003868</name>
</gene>
<proteinExistence type="predicted"/>
<keyword evidence="3" id="KW-1185">Reference proteome</keyword>
<dbReference type="AlphaFoldDB" id="A0A5N6KL01"/>
<reference evidence="2 3" key="1">
    <citation type="submission" date="2019-06" db="EMBL/GenBank/DDBJ databases">
        <title>Genome Sequence of the Brown Rot Fungal Pathogen Monilinia laxa.</title>
        <authorList>
            <person name="De Miccolis Angelini R.M."/>
            <person name="Landi L."/>
            <person name="Abate D."/>
            <person name="Pollastro S."/>
            <person name="Romanazzi G."/>
            <person name="Faretra F."/>
        </authorList>
    </citation>
    <scope>NUCLEOTIDE SEQUENCE [LARGE SCALE GENOMIC DNA]</scope>
    <source>
        <strain evidence="2 3">Mlax316</strain>
    </source>
</reference>
<accession>A0A5N6KL01</accession>
<feature type="transmembrane region" description="Helical" evidence="1">
    <location>
        <begin position="131"/>
        <end position="157"/>
    </location>
</feature>
<comment type="caution">
    <text evidence="2">The sequence shown here is derived from an EMBL/GenBank/DDBJ whole genome shotgun (WGS) entry which is preliminary data.</text>
</comment>
<feature type="transmembrane region" description="Helical" evidence="1">
    <location>
        <begin position="345"/>
        <end position="367"/>
    </location>
</feature>
<feature type="transmembrane region" description="Helical" evidence="1">
    <location>
        <begin position="264"/>
        <end position="286"/>
    </location>
</feature>
<feature type="transmembrane region" description="Helical" evidence="1">
    <location>
        <begin position="298"/>
        <end position="325"/>
    </location>
</feature>
<protein>
    <submittedName>
        <fullName evidence="2">Uncharacterized protein</fullName>
    </submittedName>
</protein>
<organism evidence="2 3">
    <name type="scientific">Monilinia laxa</name>
    <name type="common">Brown rot fungus</name>
    <name type="synonym">Sclerotinia laxa</name>
    <dbReference type="NCBI Taxonomy" id="61186"/>
    <lineage>
        <taxon>Eukaryota</taxon>
        <taxon>Fungi</taxon>
        <taxon>Dikarya</taxon>
        <taxon>Ascomycota</taxon>
        <taxon>Pezizomycotina</taxon>
        <taxon>Leotiomycetes</taxon>
        <taxon>Helotiales</taxon>
        <taxon>Sclerotiniaceae</taxon>
        <taxon>Monilinia</taxon>
    </lineage>
</organism>
<evidence type="ECO:0000313" key="2">
    <source>
        <dbReference type="EMBL" id="KAB8304476.1"/>
    </source>
</evidence>
<dbReference type="OrthoDB" id="3539294at2759"/>
<keyword evidence="1" id="KW-0472">Membrane</keyword>
<keyword evidence="1" id="KW-1133">Transmembrane helix</keyword>
<sequence length="472" mass="54197">MATVSKAFETLQAGKKAFKQGKDIHGKVMELHGNIQEVIPLSKDIPKNRVKFLQAGKTAIKQRHEIHGKARELHGQVMDVHGQVMGIQGQFQEAKQQTPENASNFKNERKGYARGCLCGCWAILKAEAKKYFTYVFSLIIFAIITIGLICFFIPVLWHHEHLQLLTLKTKAKVPGVTRRGNLNLTDENIDYRIYLLHYCVSGLTAQAGKQFNMENGCHHSTQALYDHILPAISTTFTPSLAAKDVLGPSMDIQALFKHYGYISFYLYIFDIILMPIVAGGFIWWFISTLKPWKRIFRAFLCFFMATLAISAVLQTILVYRTIYILKHHIDLTASSLNIIPKSNLLYLFCIHFSWGLLLLNIIGFRLIDCYRHKRKMRKTRQGQEIIEAQENQDFSGKVYVGADGVRDVLYDTKYHEYSDLQKLAPIKQSTGIARKSVEIEYENDDLEKASWRRGVNERHDKLYKEKWGVDNV</sequence>
<dbReference type="Proteomes" id="UP000326757">
    <property type="component" value="Unassembled WGS sequence"/>
</dbReference>